<evidence type="ECO:0000313" key="3">
    <source>
        <dbReference type="EMBL" id="CAA7038094.1"/>
    </source>
</evidence>
<dbReference type="EMBL" id="CACVBM020000333">
    <property type="protein sequence ID" value="CAA7017514.1"/>
    <property type="molecule type" value="Genomic_DNA"/>
</dbReference>
<keyword evidence="5" id="KW-1185">Reference proteome</keyword>
<feature type="compositionally biased region" description="Basic and acidic residues" evidence="1">
    <location>
        <begin position="59"/>
        <end position="71"/>
    </location>
</feature>
<sequence length="100" mass="11104">MHWWRISKGKHVSAYRLRHGMYGSFMGYDVLTEIQSDQATKKARLSGETEVMQGPETHQTSEESDSLKKLQTDYMGSGSLSPNLTPIDRGTVGPVPPPVP</sequence>
<evidence type="ECO:0000313" key="5">
    <source>
        <dbReference type="Proteomes" id="UP000467841"/>
    </source>
</evidence>
<evidence type="ECO:0000256" key="1">
    <source>
        <dbReference type="SAM" id="MobiDB-lite"/>
    </source>
</evidence>
<dbReference type="EMBL" id="CACVBM020001185">
    <property type="protein sequence ID" value="CAA7038094.1"/>
    <property type="molecule type" value="Genomic_DNA"/>
</dbReference>
<dbReference type="AlphaFoldDB" id="A0A6D2J4U3"/>
<organism evidence="3 5">
    <name type="scientific">Microthlaspi erraticum</name>
    <dbReference type="NCBI Taxonomy" id="1685480"/>
    <lineage>
        <taxon>Eukaryota</taxon>
        <taxon>Viridiplantae</taxon>
        <taxon>Streptophyta</taxon>
        <taxon>Embryophyta</taxon>
        <taxon>Tracheophyta</taxon>
        <taxon>Spermatophyta</taxon>
        <taxon>Magnoliopsida</taxon>
        <taxon>eudicotyledons</taxon>
        <taxon>Gunneridae</taxon>
        <taxon>Pentapetalae</taxon>
        <taxon>rosids</taxon>
        <taxon>malvids</taxon>
        <taxon>Brassicales</taxon>
        <taxon>Brassicaceae</taxon>
        <taxon>Coluteocarpeae</taxon>
        <taxon>Microthlaspi</taxon>
    </lineage>
</organism>
<dbReference type="Proteomes" id="UP000467841">
    <property type="component" value="Unassembled WGS sequence"/>
</dbReference>
<evidence type="ECO:0000313" key="2">
    <source>
        <dbReference type="EMBL" id="CAA7017514.1"/>
    </source>
</evidence>
<accession>A0A6D2J4U3</accession>
<dbReference type="EMBL" id="CACVBM020001642">
    <property type="protein sequence ID" value="CAA7056508.1"/>
    <property type="molecule type" value="Genomic_DNA"/>
</dbReference>
<protein>
    <submittedName>
        <fullName evidence="3">Uncharacterized protein</fullName>
    </submittedName>
</protein>
<gene>
    <name evidence="3" type="ORF">MERR_LOCUS25329</name>
    <name evidence="4" type="ORF">MERR_LOCUS43744</name>
    <name evidence="2" type="ORF">MERR_LOCUS4749</name>
</gene>
<proteinExistence type="predicted"/>
<evidence type="ECO:0000313" key="4">
    <source>
        <dbReference type="EMBL" id="CAA7056508.1"/>
    </source>
</evidence>
<name>A0A6D2J4U3_9BRAS</name>
<feature type="region of interest" description="Disordered" evidence="1">
    <location>
        <begin position="41"/>
        <end position="100"/>
    </location>
</feature>
<reference evidence="3 5" key="1">
    <citation type="submission" date="2020-01" db="EMBL/GenBank/DDBJ databases">
        <authorList>
            <person name="Mishra B."/>
        </authorList>
    </citation>
    <scope>NUCLEOTIDE SEQUENCE [LARGE SCALE GENOMIC DNA]</scope>
</reference>